<feature type="compositionally biased region" description="Low complexity" evidence="1">
    <location>
        <begin position="9"/>
        <end position="23"/>
    </location>
</feature>
<protein>
    <submittedName>
        <fullName evidence="4">Uncharacterized protein LOC116301555</fullName>
    </submittedName>
</protein>
<evidence type="ECO:0000259" key="2">
    <source>
        <dbReference type="SMART" id="SM01114"/>
    </source>
</evidence>
<sequence length="637" mass="69479">MSDHHEPTAAVAVPSPSAVVPVSQSEHHSEIKSAALGQENLIKNLAPPETIKITAPSTLHAQIHSEKKESTESTSVVTETPSPAPNRVVSSDVNKKLPNCNIPATSLPVKASSGTTMAPSLPTNIVATIPRAAGPSSIERTGVIQIIKTHPVDSLLPHVLTPSLPTSATKLVNCAPSTSTDTPSTGIKASAVPRNLLKPAVVANAQQPSSSRTNNQQSRTTVVDPIPEVIPEFQIGKIDAKKFPARHFDLRSMVIGSWKYEAKSANFLATKTSRLKVIFSQKKFIYEFELVDTPAIILFFQKEKHMASIEVPFSSVVGLNILQENPHQLLIEVNSAPSTFLGKQLHSSATGCALPTKYDTSNPVDLTNGQILTVPYHQINLCSTNLRGRLEEFDPRFRAMLRTPIVMDPSKRLLQQPVVMPVKHKNAKDNYSAPSAAKKPRKASSSSSSSSTEAVCACTSGCNSQRCKCVKANGKCTSDCKCTSCKNPLNILASNGVDVALAKEDKCLMQNIFRINDLTKLLREKKVSTPCCEVSMPLKDVCVGVIECPECQAEYQFSWCWFSLCDDECRPRNHCAICKRCGDYRDDHCFKCNKCFFAGSMGSFKCPCEERVSFVDSLSRFLNNFVDPGDSSDDDYY</sequence>
<dbReference type="SMART" id="SM01114">
    <property type="entry name" value="CXC"/>
    <property type="match status" value="1"/>
</dbReference>
<proteinExistence type="predicted"/>
<name>A0A6P8IJ06_ACTTE</name>
<dbReference type="InterPro" id="IPR033467">
    <property type="entry name" value="Tesmin/TSO1-like_CXC"/>
</dbReference>
<feature type="region of interest" description="Disordered" evidence="1">
    <location>
        <begin position="1"/>
        <end position="26"/>
    </location>
</feature>
<dbReference type="GeneID" id="116301555"/>
<dbReference type="KEGG" id="aten:116301555"/>
<evidence type="ECO:0000313" key="3">
    <source>
        <dbReference type="Proteomes" id="UP000515163"/>
    </source>
</evidence>
<dbReference type="PROSITE" id="PS50216">
    <property type="entry name" value="DHHC"/>
    <property type="match status" value="1"/>
</dbReference>
<dbReference type="Proteomes" id="UP000515163">
    <property type="component" value="Unplaced"/>
</dbReference>
<evidence type="ECO:0000256" key="1">
    <source>
        <dbReference type="SAM" id="MobiDB-lite"/>
    </source>
</evidence>
<evidence type="ECO:0000313" key="4">
    <source>
        <dbReference type="RefSeq" id="XP_031566493.1"/>
    </source>
</evidence>
<accession>A0A6P8IJ06</accession>
<dbReference type="OrthoDB" id="8062037at2759"/>
<gene>
    <name evidence="4" type="primary">LOC116301555</name>
</gene>
<feature type="region of interest" description="Disordered" evidence="1">
    <location>
        <begin position="58"/>
        <end position="93"/>
    </location>
</feature>
<feature type="region of interest" description="Disordered" evidence="1">
    <location>
        <begin position="424"/>
        <end position="449"/>
    </location>
</feature>
<organism evidence="3 4">
    <name type="scientific">Actinia tenebrosa</name>
    <name type="common">Australian red waratah sea anemone</name>
    <dbReference type="NCBI Taxonomy" id="6105"/>
    <lineage>
        <taxon>Eukaryota</taxon>
        <taxon>Metazoa</taxon>
        <taxon>Cnidaria</taxon>
        <taxon>Anthozoa</taxon>
        <taxon>Hexacorallia</taxon>
        <taxon>Actiniaria</taxon>
        <taxon>Actiniidae</taxon>
        <taxon>Actinia</taxon>
    </lineage>
</organism>
<keyword evidence="3" id="KW-1185">Reference proteome</keyword>
<dbReference type="InParanoid" id="A0A6P8IJ06"/>
<feature type="compositionally biased region" description="Low complexity" evidence="1">
    <location>
        <begin position="432"/>
        <end position="449"/>
    </location>
</feature>
<dbReference type="AlphaFoldDB" id="A0A6P8IJ06"/>
<dbReference type="RefSeq" id="XP_031566493.1">
    <property type="nucleotide sequence ID" value="XM_031710633.1"/>
</dbReference>
<feature type="domain" description="Tesmin/TSO1-like CXC" evidence="2">
    <location>
        <begin position="451"/>
        <end position="491"/>
    </location>
</feature>
<reference evidence="4" key="1">
    <citation type="submission" date="2025-08" db="UniProtKB">
        <authorList>
            <consortium name="RefSeq"/>
        </authorList>
    </citation>
    <scope>IDENTIFICATION</scope>
    <source>
        <tissue evidence="4">Tentacle</tissue>
    </source>
</reference>